<evidence type="ECO:0000256" key="7">
    <source>
        <dbReference type="ARBA" id="ARBA00022723"/>
    </source>
</evidence>
<dbReference type="Proteomes" id="UP001056708">
    <property type="component" value="Chromosome"/>
</dbReference>
<protein>
    <recommendedName>
        <fullName evidence="4 12">UDP-3-O-acyl-N-acetylglucosamine deacetylase</fullName>
        <shortName evidence="12">UDP-3-O-acyl-GlcNAc deacetylase</shortName>
        <ecNumber evidence="4 12">3.5.1.108</ecNumber>
    </recommendedName>
    <alternativeName>
        <fullName evidence="12">UDP-3-O-[R-3-hydroxymyristoyl]-N-acetylglucosamine deacetylase</fullName>
    </alternativeName>
</protein>
<keyword evidence="6 12" id="KW-0441">Lipid A biosynthesis</keyword>
<dbReference type="HAMAP" id="MF_00388">
    <property type="entry name" value="LpxC"/>
    <property type="match status" value="1"/>
</dbReference>
<evidence type="ECO:0000256" key="1">
    <source>
        <dbReference type="ARBA" id="ARBA00001947"/>
    </source>
</evidence>
<evidence type="ECO:0000313" key="14">
    <source>
        <dbReference type="EMBL" id="USR90030.1"/>
    </source>
</evidence>
<name>A0ABY5ALF0_9CYAN</name>
<feature type="region of interest" description="Disordered" evidence="13">
    <location>
        <begin position="32"/>
        <end position="71"/>
    </location>
</feature>
<evidence type="ECO:0000256" key="12">
    <source>
        <dbReference type="HAMAP-Rule" id="MF_00388"/>
    </source>
</evidence>
<comment type="function">
    <text evidence="2 12">Catalyzes the hydrolysis of UDP-3-O-myristoyl-N-acetylglucosamine to form UDP-3-O-myristoylglucosamine and acetate, the committed step in lipid A biosynthesis.</text>
</comment>
<dbReference type="InterPro" id="IPR020568">
    <property type="entry name" value="Ribosomal_Su5_D2-typ_SF"/>
</dbReference>
<proteinExistence type="inferred from homology"/>
<evidence type="ECO:0000256" key="3">
    <source>
        <dbReference type="ARBA" id="ARBA00005002"/>
    </source>
</evidence>
<reference evidence="14" key="1">
    <citation type="submission" date="2022-06" db="EMBL/GenBank/DDBJ databases">
        <title>Genome sequence of Phormidium yuhuli AB48 isolated from an industrial photobioreactor environment.</title>
        <authorList>
            <person name="Qiu Y."/>
            <person name="Noonan A.J.C."/>
            <person name="Dofher K."/>
            <person name="Koch M."/>
            <person name="Kieft B."/>
            <person name="Lin X."/>
            <person name="Ziels R.M."/>
            <person name="Hallam S.J."/>
        </authorList>
    </citation>
    <scope>NUCLEOTIDE SEQUENCE</scope>
    <source>
        <strain evidence="14">AB48</strain>
    </source>
</reference>
<dbReference type="GO" id="GO:0103117">
    <property type="term" value="F:UDP-3-O-acyl-N-acetylglucosamine deacetylase activity"/>
    <property type="evidence" value="ECO:0007669"/>
    <property type="project" value="UniProtKB-EC"/>
</dbReference>
<evidence type="ECO:0000256" key="8">
    <source>
        <dbReference type="ARBA" id="ARBA00022801"/>
    </source>
</evidence>
<evidence type="ECO:0000256" key="13">
    <source>
        <dbReference type="SAM" id="MobiDB-lite"/>
    </source>
</evidence>
<dbReference type="InterPro" id="IPR015870">
    <property type="entry name" value="UDP-acyl_N-AcGlcN_deAcase_N"/>
</dbReference>
<keyword evidence="7 12" id="KW-0479">Metal-binding</keyword>
<evidence type="ECO:0000256" key="6">
    <source>
        <dbReference type="ARBA" id="ARBA00022556"/>
    </source>
</evidence>
<dbReference type="Gene3D" id="3.30.230.20">
    <property type="entry name" value="lpxc deacetylase, domain 1"/>
    <property type="match status" value="1"/>
</dbReference>
<dbReference type="SUPFAM" id="SSF54211">
    <property type="entry name" value="Ribosomal protein S5 domain 2-like"/>
    <property type="match status" value="2"/>
</dbReference>
<dbReference type="Pfam" id="PF03331">
    <property type="entry name" value="LpxC"/>
    <property type="match status" value="1"/>
</dbReference>
<keyword evidence="5 12" id="KW-0444">Lipid biosynthesis</keyword>
<comment type="similarity">
    <text evidence="12">Belongs to the LpxC family.</text>
</comment>
<evidence type="ECO:0000256" key="11">
    <source>
        <dbReference type="ARBA" id="ARBA00024535"/>
    </source>
</evidence>
<keyword evidence="10 12" id="KW-0443">Lipid metabolism</keyword>
<dbReference type="PANTHER" id="PTHR33694">
    <property type="entry name" value="UDP-3-O-ACYL-N-ACETYLGLUCOSAMINE DEACETYLASE 1, MITOCHONDRIAL-RELATED"/>
    <property type="match status" value="1"/>
</dbReference>
<dbReference type="InterPro" id="IPR011334">
    <property type="entry name" value="UDP-acyl_GlcNac_deAcase_C"/>
</dbReference>
<dbReference type="InterPro" id="IPR004463">
    <property type="entry name" value="UDP-acyl_GlcNac_deAcase"/>
</dbReference>
<dbReference type="EC" id="3.5.1.108" evidence="4 12"/>
<sequence length="293" mass="31640">MSVSPLPPLPSPCDLTQGGRTLLRSLSRTGVGLHSGQTTQVSLHPAPPGHGRRLQRQDLPGTPPLHLSPDRVQPSALCTQVVQGEVCAQTVEHLLAALGARGLTDVLIELDGPEVPLLDGSARDWVEAIDEAGVSERVSPDSGPAPLPEPIWIYEGDAFVAAIPAPHLQFSYGIDFSAPAIGQQWQTWTPQREDFDQEIAPARTFGLAHEVESLRSRGLIRGGSLDNALVCDGEHWLNPPLRFANEPVRHKILDLVGDLSLLGPIPVAHILAYKASHRLHVRLAQCLRSRGYA</sequence>
<evidence type="ECO:0000256" key="4">
    <source>
        <dbReference type="ARBA" id="ARBA00012745"/>
    </source>
</evidence>
<comment type="catalytic activity">
    <reaction evidence="11 12">
        <text>a UDP-3-O-[(3R)-3-hydroxyacyl]-N-acetyl-alpha-D-glucosamine + H2O = a UDP-3-O-[(3R)-3-hydroxyacyl]-alpha-D-glucosamine + acetate</text>
        <dbReference type="Rhea" id="RHEA:67816"/>
        <dbReference type="ChEBI" id="CHEBI:15377"/>
        <dbReference type="ChEBI" id="CHEBI:30089"/>
        <dbReference type="ChEBI" id="CHEBI:137740"/>
        <dbReference type="ChEBI" id="CHEBI:173225"/>
        <dbReference type="EC" id="3.5.1.108"/>
    </reaction>
</comment>
<feature type="binding site" evidence="12">
    <location>
        <position position="250"/>
    </location>
    <ligand>
        <name>Zn(2+)</name>
        <dbReference type="ChEBI" id="CHEBI:29105"/>
    </ligand>
</feature>
<organism evidence="14 15">
    <name type="scientific">Phormidium yuhuli AB48</name>
    <dbReference type="NCBI Taxonomy" id="2940671"/>
    <lineage>
        <taxon>Bacteria</taxon>
        <taxon>Bacillati</taxon>
        <taxon>Cyanobacteriota</taxon>
        <taxon>Cyanophyceae</taxon>
        <taxon>Oscillatoriophycideae</taxon>
        <taxon>Oscillatoriales</taxon>
        <taxon>Oscillatoriaceae</taxon>
        <taxon>Phormidium</taxon>
        <taxon>Phormidium yuhuli</taxon>
    </lineage>
</organism>
<evidence type="ECO:0000256" key="2">
    <source>
        <dbReference type="ARBA" id="ARBA00002923"/>
    </source>
</evidence>
<evidence type="ECO:0000256" key="10">
    <source>
        <dbReference type="ARBA" id="ARBA00023098"/>
    </source>
</evidence>
<keyword evidence="15" id="KW-1185">Reference proteome</keyword>
<dbReference type="Gene3D" id="3.30.1700.10">
    <property type="entry name" value="lpxc deacetylase, domain 2"/>
    <property type="match status" value="1"/>
</dbReference>
<gene>
    <name evidence="12 14" type="primary">lpxC</name>
    <name evidence="14" type="ORF">NEA10_14370</name>
</gene>
<dbReference type="EMBL" id="CP098611">
    <property type="protein sequence ID" value="USR90030.1"/>
    <property type="molecule type" value="Genomic_DNA"/>
</dbReference>
<evidence type="ECO:0000256" key="5">
    <source>
        <dbReference type="ARBA" id="ARBA00022516"/>
    </source>
</evidence>
<evidence type="ECO:0000313" key="15">
    <source>
        <dbReference type="Proteomes" id="UP001056708"/>
    </source>
</evidence>
<keyword evidence="8 12" id="KW-0378">Hydrolase</keyword>
<comment type="cofactor">
    <cofactor evidence="1 12">
        <name>Zn(2+)</name>
        <dbReference type="ChEBI" id="CHEBI:29105"/>
    </cofactor>
</comment>
<dbReference type="NCBIfam" id="TIGR00325">
    <property type="entry name" value="lpxC"/>
    <property type="match status" value="1"/>
</dbReference>
<dbReference type="RefSeq" id="WP_252661619.1">
    <property type="nucleotide sequence ID" value="NZ_CP098611.1"/>
</dbReference>
<keyword evidence="9 12" id="KW-0862">Zinc</keyword>
<feature type="binding site" evidence="12">
    <location>
        <position position="93"/>
    </location>
    <ligand>
        <name>Zn(2+)</name>
        <dbReference type="ChEBI" id="CHEBI:29105"/>
    </ligand>
</feature>
<dbReference type="PANTHER" id="PTHR33694:SF1">
    <property type="entry name" value="UDP-3-O-ACYL-N-ACETYLGLUCOSAMINE DEACETYLASE 1, MITOCHONDRIAL-RELATED"/>
    <property type="match status" value="1"/>
</dbReference>
<evidence type="ECO:0000256" key="9">
    <source>
        <dbReference type="ARBA" id="ARBA00022833"/>
    </source>
</evidence>
<feature type="active site" description="Proton donor" evidence="12">
    <location>
        <position position="277"/>
    </location>
</feature>
<feature type="binding site" evidence="12">
    <location>
        <position position="254"/>
    </location>
    <ligand>
        <name>Zn(2+)</name>
        <dbReference type="ChEBI" id="CHEBI:29105"/>
    </ligand>
</feature>
<accession>A0ABY5ALF0</accession>
<comment type="pathway">
    <text evidence="3 12">Glycolipid biosynthesis; lipid IV(A) biosynthesis; lipid IV(A) from (3R)-3-hydroxytetradecanoyl-[acyl-carrier-protein] and UDP-N-acetyl-alpha-D-glucosamine: step 2/6.</text>
</comment>